<proteinExistence type="predicted"/>
<comment type="caution">
    <text evidence="4">The sequence shown here is derived from an EMBL/GenBank/DDBJ whole genome shotgun (WGS) entry which is preliminary data.</text>
</comment>
<keyword evidence="2" id="KW-1133">Transmembrane helix</keyword>
<keyword evidence="1" id="KW-0238">DNA-binding</keyword>
<dbReference type="InterPro" id="IPR014710">
    <property type="entry name" value="RmlC-like_jellyroll"/>
</dbReference>
<evidence type="ECO:0000313" key="5">
    <source>
        <dbReference type="Proteomes" id="UP000680865"/>
    </source>
</evidence>
<dbReference type="InterPro" id="IPR011051">
    <property type="entry name" value="RmlC_Cupin_sf"/>
</dbReference>
<sequence>MDPAQQVGVVLVEDFGVEIEHLGERVRLVLVLVVVVVVVVVVLVVLVVLVIVGHDMNGSGALRVRHSILRMKQDGDLDGLVRMRIRGLRVARGWSLDELAARCYLSPSTLSRIETGHRRIALDQLTPIARALGTTLDQLVEPADDADVVIRPHRDDGRGVTTWLLSREHGPGGVTVAKMRITRPAPSRESITQRVHPGRDWFMVLSGTVELLLGDRTIIVRTGEAAEFSTMVPHVFGAYDGPAEILTILDQEGQRTHLTRGVDPPS</sequence>
<evidence type="ECO:0000313" key="4">
    <source>
        <dbReference type="EMBL" id="GIM70808.1"/>
    </source>
</evidence>
<dbReference type="Gene3D" id="1.10.260.40">
    <property type="entry name" value="lambda repressor-like DNA-binding domains"/>
    <property type="match status" value="1"/>
</dbReference>
<dbReference type="PANTHER" id="PTHR46797">
    <property type="entry name" value="HTH-TYPE TRANSCRIPTIONAL REGULATOR"/>
    <property type="match status" value="1"/>
</dbReference>
<keyword evidence="5" id="KW-1185">Reference proteome</keyword>
<evidence type="ECO:0000256" key="2">
    <source>
        <dbReference type="SAM" id="Phobius"/>
    </source>
</evidence>
<dbReference type="CDD" id="cd00093">
    <property type="entry name" value="HTH_XRE"/>
    <property type="match status" value="1"/>
</dbReference>
<dbReference type="PROSITE" id="PS50943">
    <property type="entry name" value="HTH_CROC1"/>
    <property type="match status" value="1"/>
</dbReference>
<accession>A0A919SGX2</accession>
<dbReference type="SMART" id="SM00530">
    <property type="entry name" value="HTH_XRE"/>
    <property type="match status" value="1"/>
</dbReference>
<dbReference type="GO" id="GO:0003677">
    <property type="term" value="F:DNA binding"/>
    <property type="evidence" value="ECO:0007669"/>
    <property type="project" value="UniProtKB-KW"/>
</dbReference>
<dbReference type="GO" id="GO:0005829">
    <property type="term" value="C:cytosol"/>
    <property type="evidence" value="ECO:0007669"/>
    <property type="project" value="TreeGrafter"/>
</dbReference>
<dbReference type="Pfam" id="PF01381">
    <property type="entry name" value="HTH_3"/>
    <property type="match status" value="1"/>
</dbReference>
<dbReference type="InterPro" id="IPR013096">
    <property type="entry name" value="Cupin_2"/>
</dbReference>
<dbReference type="InterPro" id="IPR050807">
    <property type="entry name" value="TransReg_Diox_bact_type"/>
</dbReference>
<dbReference type="CDD" id="cd02209">
    <property type="entry name" value="cupin_XRE_C"/>
    <property type="match status" value="1"/>
</dbReference>
<protein>
    <recommendedName>
        <fullName evidence="3">HTH cro/C1-type domain-containing protein</fullName>
    </recommendedName>
</protein>
<feature type="domain" description="HTH cro/C1-type" evidence="3">
    <location>
        <begin position="85"/>
        <end position="139"/>
    </location>
</feature>
<name>A0A919SGX2_9ACTN</name>
<dbReference type="GO" id="GO:0003700">
    <property type="term" value="F:DNA-binding transcription factor activity"/>
    <property type="evidence" value="ECO:0007669"/>
    <property type="project" value="TreeGrafter"/>
</dbReference>
<reference evidence="4" key="1">
    <citation type="submission" date="2021-03" db="EMBL/GenBank/DDBJ databases">
        <title>Whole genome shotgun sequence of Actinoplanes consettensis NBRC 14913.</title>
        <authorList>
            <person name="Komaki H."/>
            <person name="Tamura T."/>
        </authorList>
    </citation>
    <scope>NUCLEOTIDE SEQUENCE</scope>
    <source>
        <strain evidence="4">NBRC 14913</strain>
    </source>
</reference>
<keyword evidence="2" id="KW-0812">Transmembrane</keyword>
<dbReference type="AlphaFoldDB" id="A0A919SGX2"/>
<dbReference type="Pfam" id="PF07883">
    <property type="entry name" value="Cupin_2"/>
    <property type="match status" value="1"/>
</dbReference>
<evidence type="ECO:0000259" key="3">
    <source>
        <dbReference type="PROSITE" id="PS50943"/>
    </source>
</evidence>
<organism evidence="4 5">
    <name type="scientific">Winogradskya consettensis</name>
    <dbReference type="NCBI Taxonomy" id="113560"/>
    <lineage>
        <taxon>Bacteria</taxon>
        <taxon>Bacillati</taxon>
        <taxon>Actinomycetota</taxon>
        <taxon>Actinomycetes</taxon>
        <taxon>Micromonosporales</taxon>
        <taxon>Micromonosporaceae</taxon>
        <taxon>Winogradskya</taxon>
    </lineage>
</organism>
<dbReference type="InterPro" id="IPR001387">
    <property type="entry name" value="Cro/C1-type_HTH"/>
</dbReference>
<dbReference type="SUPFAM" id="SSF47413">
    <property type="entry name" value="lambda repressor-like DNA-binding domains"/>
    <property type="match status" value="1"/>
</dbReference>
<keyword evidence="2" id="KW-0472">Membrane</keyword>
<gene>
    <name evidence="4" type="ORF">Aco04nite_22190</name>
</gene>
<dbReference type="Gene3D" id="2.60.120.10">
    <property type="entry name" value="Jelly Rolls"/>
    <property type="match status" value="1"/>
</dbReference>
<dbReference type="SUPFAM" id="SSF51182">
    <property type="entry name" value="RmlC-like cupins"/>
    <property type="match status" value="1"/>
</dbReference>
<evidence type="ECO:0000256" key="1">
    <source>
        <dbReference type="ARBA" id="ARBA00023125"/>
    </source>
</evidence>
<feature type="transmembrane region" description="Helical" evidence="2">
    <location>
        <begin position="28"/>
        <end position="53"/>
    </location>
</feature>
<dbReference type="EMBL" id="BOQP01000008">
    <property type="protein sequence ID" value="GIM70808.1"/>
    <property type="molecule type" value="Genomic_DNA"/>
</dbReference>
<dbReference type="Proteomes" id="UP000680865">
    <property type="component" value="Unassembled WGS sequence"/>
</dbReference>
<dbReference type="PANTHER" id="PTHR46797:SF1">
    <property type="entry name" value="METHYLPHOSPHONATE SYNTHASE"/>
    <property type="match status" value="1"/>
</dbReference>
<dbReference type="InterPro" id="IPR010982">
    <property type="entry name" value="Lambda_DNA-bd_dom_sf"/>
</dbReference>